<dbReference type="PROSITE" id="PS50405">
    <property type="entry name" value="GST_CTER"/>
    <property type="match status" value="1"/>
</dbReference>
<evidence type="ECO:0000259" key="2">
    <source>
        <dbReference type="PROSITE" id="PS50405"/>
    </source>
</evidence>
<organism evidence="3">
    <name type="scientific">Noctiluca scintillans</name>
    <name type="common">Sea sparkle</name>
    <name type="synonym">Red tide dinoflagellate</name>
    <dbReference type="NCBI Taxonomy" id="2966"/>
    <lineage>
        <taxon>Eukaryota</taxon>
        <taxon>Sar</taxon>
        <taxon>Alveolata</taxon>
        <taxon>Dinophyceae</taxon>
        <taxon>Noctilucales</taxon>
        <taxon>Noctilucaceae</taxon>
        <taxon>Noctiluca</taxon>
    </lineage>
</organism>
<dbReference type="PANTHER" id="PTHR11571:SF150">
    <property type="entry name" value="GLUTATHIONE S-TRANSFERASE"/>
    <property type="match status" value="1"/>
</dbReference>
<dbReference type="InterPro" id="IPR004046">
    <property type="entry name" value="GST_C"/>
</dbReference>
<dbReference type="SUPFAM" id="SSF47616">
    <property type="entry name" value="GST C-terminal domain-like"/>
    <property type="match status" value="1"/>
</dbReference>
<dbReference type="InterPro" id="IPR050213">
    <property type="entry name" value="GST_superfamily"/>
</dbReference>
<dbReference type="CDD" id="cd03039">
    <property type="entry name" value="GST_N_Sigma_like"/>
    <property type="match status" value="1"/>
</dbReference>
<dbReference type="PROSITE" id="PS50404">
    <property type="entry name" value="GST_NTER"/>
    <property type="match status" value="1"/>
</dbReference>
<gene>
    <name evidence="3" type="ORF">NSCI0253_LOCUS9869</name>
</gene>
<dbReference type="Pfam" id="PF14497">
    <property type="entry name" value="GST_C_3"/>
    <property type="match status" value="1"/>
</dbReference>
<dbReference type="SFLD" id="SFLDS00019">
    <property type="entry name" value="Glutathione_Transferase_(cytos"/>
    <property type="match status" value="1"/>
</dbReference>
<dbReference type="EMBL" id="HBFQ01014248">
    <property type="protein sequence ID" value="CAD8835521.1"/>
    <property type="molecule type" value="Transcribed_RNA"/>
</dbReference>
<dbReference type="Gene3D" id="3.40.30.10">
    <property type="entry name" value="Glutaredoxin"/>
    <property type="match status" value="1"/>
</dbReference>
<name>A0A7S0ZX70_NOCSC</name>
<dbReference type="InterPro" id="IPR036282">
    <property type="entry name" value="Glutathione-S-Trfase_C_sf"/>
</dbReference>
<sequence>MASADAHRDRLPKLTYLDGKGVVEPIRVALSIGGVAFEDERVSYEEIRSRRALGLLPTGQVPVLDLGDQEGPYSQSQALLRWAGRQSGLYPDELQLRCDIVCDTVVELTVKMGPWWYGAALGRHPVTSEPAVHLTEEQRKEVALFLNDVLFPSRCADLERLLVRSGGPFFCGSRMTICDLSWWNFASPVLEGEYEAGGISARCLSACPQICALVQRITDHPDVKAYYAERKG</sequence>
<evidence type="ECO:0000313" key="3">
    <source>
        <dbReference type="EMBL" id="CAD8835521.1"/>
    </source>
</evidence>
<dbReference type="InterPro" id="IPR036249">
    <property type="entry name" value="Thioredoxin-like_sf"/>
</dbReference>
<accession>A0A7S0ZX70</accession>
<dbReference type="AlphaFoldDB" id="A0A7S0ZX70"/>
<dbReference type="GO" id="GO:0006749">
    <property type="term" value="P:glutathione metabolic process"/>
    <property type="evidence" value="ECO:0007669"/>
    <property type="project" value="TreeGrafter"/>
</dbReference>
<evidence type="ECO:0000259" key="1">
    <source>
        <dbReference type="PROSITE" id="PS50404"/>
    </source>
</evidence>
<dbReference type="InterPro" id="IPR010987">
    <property type="entry name" value="Glutathione-S-Trfase_C-like"/>
</dbReference>
<protein>
    <recommendedName>
        <fullName evidence="4">Glutathione S-transferase</fullName>
    </recommendedName>
</protein>
<dbReference type="InterPro" id="IPR040079">
    <property type="entry name" value="Glutathione_S-Trfase"/>
</dbReference>
<evidence type="ECO:0008006" key="4">
    <source>
        <dbReference type="Google" id="ProtNLM"/>
    </source>
</evidence>
<dbReference type="PANTHER" id="PTHR11571">
    <property type="entry name" value="GLUTATHIONE S-TRANSFERASE"/>
    <property type="match status" value="1"/>
</dbReference>
<proteinExistence type="predicted"/>
<reference evidence="3" key="1">
    <citation type="submission" date="2021-01" db="EMBL/GenBank/DDBJ databases">
        <authorList>
            <person name="Corre E."/>
            <person name="Pelletier E."/>
            <person name="Niang G."/>
            <person name="Scheremetjew M."/>
            <person name="Finn R."/>
            <person name="Kale V."/>
            <person name="Holt S."/>
            <person name="Cochrane G."/>
            <person name="Meng A."/>
            <person name="Brown T."/>
            <person name="Cohen L."/>
        </authorList>
    </citation>
    <scope>NUCLEOTIDE SEQUENCE</scope>
</reference>
<dbReference type="SUPFAM" id="SSF52833">
    <property type="entry name" value="Thioredoxin-like"/>
    <property type="match status" value="1"/>
</dbReference>
<dbReference type="GO" id="GO:0004364">
    <property type="term" value="F:glutathione transferase activity"/>
    <property type="evidence" value="ECO:0007669"/>
    <property type="project" value="TreeGrafter"/>
</dbReference>
<dbReference type="Gene3D" id="1.20.1050.10">
    <property type="match status" value="1"/>
</dbReference>
<dbReference type="InterPro" id="IPR004045">
    <property type="entry name" value="Glutathione_S-Trfase_N"/>
</dbReference>
<feature type="domain" description="GST N-terminal" evidence="1">
    <location>
        <begin position="10"/>
        <end position="91"/>
    </location>
</feature>
<feature type="domain" description="GST C-terminal" evidence="2">
    <location>
        <begin position="91"/>
        <end position="232"/>
    </location>
</feature>